<keyword evidence="1" id="KW-0472">Membrane</keyword>
<feature type="transmembrane region" description="Helical" evidence="1">
    <location>
        <begin position="102"/>
        <end position="126"/>
    </location>
</feature>
<dbReference type="AlphaFoldDB" id="A0A9D2NLA2"/>
<protein>
    <submittedName>
        <fullName evidence="2">DUF5391 domain-containing protein</fullName>
    </submittedName>
</protein>
<evidence type="ECO:0000313" key="3">
    <source>
        <dbReference type="Proteomes" id="UP000823890"/>
    </source>
</evidence>
<dbReference type="InterPro" id="IPR020204">
    <property type="entry name" value="Uncharacterised_YxaJ"/>
</dbReference>
<feature type="transmembrane region" description="Helical" evidence="1">
    <location>
        <begin position="43"/>
        <end position="64"/>
    </location>
</feature>
<feature type="transmembrane region" description="Helical" evidence="1">
    <location>
        <begin position="71"/>
        <end position="96"/>
    </location>
</feature>
<evidence type="ECO:0000256" key="1">
    <source>
        <dbReference type="SAM" id="Phobius"/>
    </source>
</evidence>
<sequence>MKEKERVILWTAVAATLFCCELIAVTLTPLAKIGNGTRFGSSGMYFNLMMCGGSYLVPLILYCLNLRLMKYVIACVNALWLICHPVIAVICFVAMVSTASGIAGYLSYVIAGGLAVSSFVAGALWYPMCRKKK</sequence>
<dbReference type="Pfam" id="PF17369">
    <property type="entry name" value="DUF5391"/>
    <property type="match status" value="1"/>
</dbReference>
<organism evidence="2 3">
    <name type="scientific">Candidatus Mediterraneibacter faecipullorum</name>
    <dbReference type="NCBI Taxonomy" id="2838670"/>
    <lineage>
        <taxon>Bacteria</taxon>
        <taxon>Bacillati</taxon>
        <taxon>Bacillota</taxon>
        <taxon>Clostridia</taxon>
        <taxon>Lachnospirales</taxon>
        <taxon>Lachnospiraceae</taxon>
        <taxon>Mediterraneibacter</taxon>
    </lineage>
</organism>
<dbReference type="EMBL" id="DWWO01000056">
    <property type="protein sequence ID" value="HJC33832.1"/>
    <property type="molecule type" value="Genomic_DNA"/>
</dbReference>
<name>A0A9D2NLA2_9FIRM</name>
<keyword evidence="1" id="KW-0812">Transmembrane</keyword>
<keyword evidence="1" id="KW-1133">Transmembrane helix</keyword>
<feature type="transmembrane region" description="Helical" evidence="1">
    <location>
        <begin position="7"/>
        <end position="31"/>
    </location>
</feature>
<evidence type="ECO:0000313" key="2">
    <source>
        <dbReference type="EMBL" id="HJC33832.1"/>
    </source>
</evidence>
<gene>
    <name evidence="2" type="ORF">H9758_04475</name>
</gene>
<proteinExistence type="predicted"/>
<accession>A0A9D2NLA2</accession>
<reference evidence="2" key="2">
    <citation type="submission" date="2021-04" db="EMBL/GenBank/DDBJ databases">
        <authorList>
            <person name="Gilroy R."/>
        </authorList>
    </citation>
    <scope>NUCLEOTIDE SEQUENCE</scope>
    <source>
        <strain evidence="2">ChiW19-954</strain>
    </source>
</reference>
<reference evidence="2" key="1">
    <citation type="journal article" date="2021" name="PeerJ">
        <title>Extensive microbial diversity within the chicken gut microbiome revealed by metagenomics and culture.</title>
        <authorList>
            <person name="Gilroy R."/>
            <person name="Ravi A."/>
            <person name="Getino M."/>
            <person name="Pursley I."/>
            <person name="Horton D.L."/>
            <person name="Alikhan N.F."/>
            <person name="Baker D."/>
            <person name="Gharbi K."/>
            <person name="Hall N."/>
            <person name="Watson M."/>
            <person name="Adriaenssens E.M."/>
            <person name="Foster-Nyarko E."/>
            <person name="Jarju S."/>
            <person name="Secka A."/>
            <person name="Antonio M."/>
            <person name="Oren A."/>
            <person name="Chaudhuri R.R."/>
            <person name="La Ragione R."/>
            <person name="Hildebrand F."/>
            <person name="Pallen M.J."/>
        </authorList>
    </citation>
    <scope>NUCLEOTIDE SEQUENCE</scope>
    <source>
        <strain evidence="2">ChiW19-954</strain>
    </source>
</reference>
<dbReference type="Proteomes" id="UP000823890">
    <property type="component" value="Unassembled WGS sequence"/>
</dbReference>
<comment type="caution">
    <text evidence="2">The sequence shown here is derived from an EMBL/GenBank/DDBJ whole genome shotgun (WGS) entry which is preliminary data.</text>
</comment>